<evidence type="ECO:0000313" key="7">
    <source>
        <dbReference type="EMBL" id="CCH68549.1"/>
    </source>
</evidence>
<name>N0E0U1_9MICO</name>
<evidence type="ECO:0000256" key="4">
    <source>
        <dbReference type="ARBA" id="ARBA00023136"/>
    </source>
</evidence>
<organism evidence="7 8">
    <name type="scientific">Phycicoccus elongatus Lp2</name>
    <dbReference type="NCBI Taxonomy" id="1193181"/>
    <lineage>
        <taxon>Bacteria</taxon>
        <taxon>Bacillati</taxon>
        <taxon>Actinomycetota</taxon>
        <taxon>Actinomycetes</taxon>
        <taxon>Micrococcales</taxon>
        <taxon>Intrasporangiaceae</taxon>
        <taxon>Phycicoccus</taxon>
    </lineage>
</organism>
<dbReference type="GO" id="GO:0005886">
    <property type="term" value="C:plasma membrane"/>
    <property type="evidence" value="ECO:0007669"/>
    <property type="project" value="UniProtKB-SubCell"/>
</dbReference>
<dbReference type="eggNOG" id="COG2814">
    <property type="taxonomic scope" value="Bacteria"/>
</dbReference>
<proteinExistence type="predicted"/>
<feature type="transmembrane region" description="Helical" evidence="5">
    <location>
        <begin position="21"/>
        <end position="43"/>
    </location>
</feature>
<protein>
    <submittedName>
        <fullName evidence="7">Putative Conserved membrane protein, permease</fullName>
    </submittedName>
</protein>
<evidence type="ECO:0000259" key="6">
    <source>
        <dbReference type="PROSITE" id="PS50850"/>
    </source>
</evidence>
<dbReference type="OrthoDB" id="4229605at2"/>
<accession>N0E0U1</accession>
<keyword evidence="4 5" id="KW-0472">Membrane</keyword>
<sequence>MPMWVDRYRPVWAVPAVRRAVALGFLVRMPMFTIGILVTIHVVTALGRSYTAAGVAAMVSTAAIGLGAPWRGRLLDRYGLRAVVAPAILVQLLVGAAIPFLPYVPLLAALAVSGLFVIPGHALIRQTLITAVPADRRRTALSLDGIVLELSAAIGPAVAVGVATSWSTRWMLLAALMANVAAGVLLWLLDLPIHQDAVPEAPVSRRTWLGARFLAILAACATVTVVLSATEISAVAVLREADRPTLIGVVLAAWCIGSLVGGLAYGAMRRQPTLQALLLFLGLTTAPAAVAHGPVALSVAMFVAGLGCQPAITAGVEALTRVVPDRARGEALGWHGSAMTGGSAMGAPLAGLVIDARGGSAAFLGAAVLAVVIAVTGIVVLRARR</sequence>
<evidence type="ECO:0000256" key="3">
    <source>
        <dbReference type="ARBA" id="ARBA00022989"/>
    </source>
</evidence>
<evidence type="ECO:0000313" key="8">
    <source>
        <dbReference type="Proteomes" id="UP000013167"/>
    </source>
</evidence>
<feature type="transmembrane region" description="Helical" evidence="5">
    <location>
        <begin position="360"/>
        <end position="381"/>
    </location>
</feature>
<dbReference type="GO" id="GO:0022857">
    <property type="term" value="F:transmembrane transporter activity"/>
    <property type="evidence" value="ECO:0007669"/>
    <property type="project" value="InterPro"/>
</dbReference>
<feature type="transmembrane region" description="Helical" evidence="5">
    <location>
        <begin position="106"/>
        <end position="124"/>
    </location>
</feature>
<dbReference type="EMBL" id="CAIZ01000009">
    <property type="protein sequence ID" value="CCH68549.1"/>
    <property type="molecule type" value="Genomic_DNA"/>
</dbReference>
<dbReference type="Gene3D" id="1.20.1250.20">
    <property type="entry name" value="MFS general substrate transporter like domains"/>
    <property type="match status" value="2"/>
</dbReference>
<dbReference type="PANTHER" id="PTHR23542:SF1">
    <property type="entry name" value="MAJOR FACILITATOR SUPERFAMILY (MFS) PROFILE DOMAIN-CONTAINING PROTEIN"/>
    <property type="match status" value="1"/>
</dbReference>
<feature type="transmembrane region" description="Helical" evidence="5">
    <location>
        <begin position="299"/>
        <end position="320"/>
    </location>
</feature>
<keyword evidence="8" id="KW-1185">Reference proteome</keyword>
<feature type="transmembrane region" description="Helical" evidence="5">
    <location>
        <begin position="332"/>
        <end position="354"/>
    </location>
</feature>
<keyword evidence="3 5" id="KW-1133">Transmembrane helix</keyword>
<keyword evidence="2 5" id="KW-0812">Transmembrane</keyword>
<dbReference type="STRING" id="1193181.BN10_1060021"/>
<dbReference type="Proteomes" id="UP000013167">
    <property type="component" value="Unassembled WGS sequence"/>
</dbReference>
<reference evidence="7 8" key="1">
    <citation type="journal article" date="2013" name="ISME J.">
        <title>A metabolic model for members of the genus Tetrasphaera involved in enhanced biological phosphorus removal.</title>
        <authorList>
            <person name="Kristiansen R."/>
            <person name="Nguyen H.T.T."/>
            <person name="Saunders A.M."/>
            <person name="Nielsen J.L."/>
            <person name="Wimmer R."/>
            <person name="Le V.Q."/>
            <person name="McIlroy S.J."/>
            <person name="Petrovski S."/>
            <person name="Seviour R.J."/>
            <person name="Calteau A."/>
            <person name="Nielsen K.L."/>
            <person name="Nielsen P.H."/>
        </authorList>
    </citation>
    <scope>NUCLEOTIDE SEQUENCE [LARGE SCALE GENOMIC DNA]</scope>
    <source>
        <strain evidence="7 8">Lp2</strain>
    </source>
</reference>
<dbReference type="HOGENOM" id="CLU_033532_1_1_11"/>
<dbReference type="InterPro" id="IPR011701">
    <property type="entry name" value="MFS"/>
</dbReference>
<dbReference type="SUPFAM" id="SSF103473">
    <property type="entry name" value="MFS general substrate transporter"/>
    <property type="match status" value="1"/>
</dbReference>
<comment type="caution">
    <text evidence="7">The sequence shown here is derived from an EMBL/GenBank/DDBJ whole genome shotgun (WGS) entry which is preliminary data.</text>
</comment>
<feature type="domain" description="Major facilitator superfamily (MFS) profile" evidence="6">
    <location>
        <begin position="176"/>
        <end position="385"/>
    </location>
</feature>
<dbReference type="PROSITE" id="PS50850">
    <property type="entry name" value="MFS"/>
    <property type="match status" value="1"/>
</dbReference>
<feature type="transmembrane region" description="Helical" evidence="5">
    <location>
        <begin position="170"/>
        <end position="189"/>
    </location>
</feature>
<feature type="transmembrane region" description="Helical" evidence="5">
    <location>
        <begin position="80"/>
        <end position="100"/>
    </location>
</feature>
<feature type="transmembrane region" description="Helical" evidence="5">
    <location>
        <begin position="145"/>
        <end position="164"/>
    </location>
</feature>
<dbReference type="Pfam" id="PF07690">
    <property type="entry name" value="MFS_1"/>
    <property type="match status" value="2"/>
</dbReference>
<evidence type="ECO:0000256" key="1">
    <source>
        <dbReference type="ARBA" id="ARBA00004651"/>
    </source>
</evidence>
<feature type="transmembrane region" description="Helical" evidence="5">
    <location>
        <begin position="49"/>
        <end position="68"/>
    </location>
</feature>
<feature type="transmembrane region" description="Helical" evidence="5">
    <location>
        <begin position="247"/>
        <end position="267"/>
    </location>
</feature>
<evidence type="ECO:0000256" key="2">
    <source>
        <dbReference type="ARBA" id="ARBA00022692"/>
    </source>
</evidence>
<dbReference type="InterPro" id="IPR036259">
    <property type="entry name" value="MFS_trans_sf"/>
</dbReference>
<feature type="transmembrane region" description="Helical" evidence="5">
    <location>
        <begin position="209"/>
        <end position="227"/>
    </location>
</feature>
<dbReference type="InterPro" id="IPR020846">
    <property type="entry name" value="MFS_dom"/>
</dbReference>
<comment type="subcellular location">
    <subcellularLocation>
        <location evidence="1">Cell membrane</location>
        <topology evidence="1">Multi-pass membrane protein</topology>
    </subcellularLocation>
</comment>
<feature type="transmembrane region" description="Helical" evidence="5">
    <location>
        <begin position="274"/>
        <end position="293"/>
    </location>
</feature>
<dbReference type="PANTHER" id="PTHR23542">
    <property type="match status" value="1"/>
</dbReference>
<evidence type="ECO:0000256" key="5">
    <source>
        <dbReference type="SAM" id="Phobius"/>
    </source>
</evidence>
<dbReference type="AlphaFoldDB" id="N0E0U1"/>
<gene>
    <name evidence="7" type="ORF">BN10_1060021</name>
</gene>